<keyword evidence="5" id="KW-0256">Endoplasmic reticulum</keyword>
<reference evidence="9" key="1">
    <citation type="submission" date="2020-11" db="EMBL/GenBank/DDBJ databases">
        <authorList>
            <consortium name="DOE Joint Genome Institute"/>
            <person name="Ahrendt S."/>
            <person name="Riley R."/>
            <person name="Andreopoulos W."/>
            <person name="Labutti K."/>
            <person name="Pangilinan J."/>
            <person name="Ruiz-Duenas F.J."/>
            <person name="Barrasa J.M."/>
            <person name="Sanchez-Garcia M."/>
            <person name="Camarero S."/>
            <person name="Miyauchi S."/>
            <person name="Serrano A."/>
            <person name="Linde D."/>
            <person name="Babiker R."/>
            <person name="Drula E."/>
            <person name="Ayuso-Fernandez I."/>
            <person name="Pacheco R."/>
            <person name="Padilla G."/>
            <person name="Ferreira P."/>
            <person name="Barriuso J."/>
            <person name="Kellner H."/>
            <person name="Castanera R."/>
            <person name="Alfaro M."/>
            <person name="Ramirez L."/>
            <person name="Pisabarro A.G."/>
            <person name="Kuo A."/>
            <person name="Tritt A."/>
            <person name="Lipzen A."/>
            <person name="He G."/>
            <person name="Yan M."/>
            <person name="Ng V."/>
            <person name="Cullen D."/>
            <person name="Martin F."/>
            <person name="Rosso M.-N."/>
            <person name="Henrissat B."/>
            <person name="Hibbett D."/>
            <person name="Martinez A.T."/>
            <person name="Grigoriev I.V."/>
        </authorList>
    </citation>
    <scope>NUCLEOTIDE SEQUENCE</scope>
    <source>
        <strain evidence="9">ATCC 90797</strain>
    </source>
</reference>
<feature type="domain" description="Thioredoxin" evidence="8">
    <location>
        <begin position="1"/>
        <end position="92"/>
    </location>
</feature>
<dbReference type="PANTHER" id="PTHR18929:SF132">
    <property type="entry name" value="PROTEIN DISULFIDE-ISOMERASE A3"/>
    <property type="match status" value="1"/>
</dbReference>
<sequence length="113" mass="12705">KDIFLELYTTWCGHCKRMQAAWDSLAKKYVPLKDKITMYMDMSDNDLLPSAPFQVTGFPTIKFKPAGTRTFINYDRSHTLKDFSALVEEHAVNSLGPVALGGSVRSPAEIAQY</sequence>
<protein>
    <recommendedName>
        <fullName evidence="4">protein disulfide-isomerase</fullName>
        <ecNumber evidence="4">5.3.4.1</ecNumber>
    </recommendedName>
</protein>
<comment type="subcellular location">
    <subcellularLocation>
        <location evidence="2">Endoplasmic reticulum lumen</location>
    </subcellularLocation>
</comment>
<dbReference type="GO" id="GO:0006457">
    <property type="term" value="P:protein folding"/>
    <property type="evidence" value="ECO:0007669"/>
    <property type="project" value="TreeGrafter"/>
</dbReference>
<dbReference type="GO" id="GO:0005788">
    <property type="term" value="C:endoplasmic reticulum lumen"/>
    <property type="evidence" value="ECO:0007669"/>
    <property type="project" value="UniProtKB-SubCell"/>
</dbReference>
<evidence type="ECO:0000313" key="10">
    <source>
        <dbReference type="Proteomes" id="UP000807025"/>
    </source>
</evidence>
<dbReference type="Gene3D" id="3.40.30.10">
    <property type="entry name" value="Glutaredoxin"/>
    <property type="match status" value="1"/>
</dbReference>
<evidence type="ECO:0000256" key="1">
    <source>
        <dbReference type="ARBA" id="ARBA00001182"/>
    </source>
</evidence>
<comment type="similarity">
    <text evidence="3">Belongs to the protein disulfide isomerase family.</text>
</comment>
<evidence type="ECO:0000313" key="9">
    <source>
        <dbReference type="EMBL" id="KAF9487535.1"/>
    </source>
</evidence>
<dbReference type="EC" id="5.3.4.1" evidence="4"/>
<evidence type="ECO:0000259" key="8">
    <source>
        <dbReference type="PROSITE" id="PS51352"/>
    </source>
</evidence>
<dbReference type="PANTHER" id="PTHR18929">
    <property type="entry name" value="PROTEIN DISULFIDE ISOMERASE"/>
    <property type="match status" value="1"/>
</dbReference>
<gene>
    <name evidence="9" type="ORF">BDN71DRAFT_1350005</name>
</gene>
<feature type="non-terminal residue" evidence="9">
    <location>
        <position position="1"/>
    </location>
</feature>
<feature type="non-terminal residue" evidence="9">
    <location>
        <position position="113"/>
    </location>
</feature>
<dbReference type="GO" id="GO:0034976">
    <property type="term" value="P:response to endoplasmic reticulum stress"/>
    <property type="evidence" value="ECO:0007669"/>
    <property type="project" value="TreeGrafter"/>
</dbReference>
<evidence type="ECO:0000256" key="5">
    <source>
        <dbReference type="ARBA" id="ARBA00022824"/>
    </source>
</evidence>
<dbReference type="InterPro" id="IPR013766">
    <property type="entry name" value="Thioredoxin_domain"/>
</dbReference>
<dbReference type="Pfam" id="PF00085">
    <property type="entry name" value="Thioredoxin"/>
    <property type="match status" value="1"/>
</dbReference>
<keyword evidence="6" id="KW-0413">Isomerase</keyword>
<evidence type="ECO:0000256" key="7">
    <source>
        <dbReference type="ARBA" id="ARBA00023284"/>
    </source>
</evidence>
<comment type="caution">
    <text evidence="9">The sequence shown here is derived from an EMBL/GenBank/DDBJ whole genome shotgun (WGS) entry which is preliminary data.</text>
</comment>
<dbReference type="PROSITE" id="PS00194">
    <property type="entry name" value="THIOREDOXIN_1"/>
    <property type="match status" value="1"/>
</dbReference>
<dbReference type="GO" id="GO:0003756">
    <property type="term" value="F:protein disulfide isomerase activity"/>
    <property type="evidence" value="ECO:0007669"/>
    <property type="project" value="UniProtKB-EC"/>
</dbReference>
<dbReference type="Proteomes" id="UP000807025">
    <property type="component" value="Unassembled WGS sequence"/>
</dbReference>
<dbReference type="SUPFAM" id="SSF52833">
    <property type="entry name" value="Thioredoxin-like"/>
    <property type="match status" value="1"/>
</dbReference>
<dbReference type="InterPro" id="IPR036249">
    <property type="entry name" value="Thioredoxin-like_sf"/>
</dbReference>
<dbReference type="AlphaFoldDB" id="A0A9P5ZI06"/>
<dbReference type="PROSITE" id="PS51352">
    <property type="entry name" value="THIOREDOXIN_2"/>
    <property type="match status" value="1"/>
</dbReference>
<proteinExistence type="inferred from homology"/>
<evidence type="ECO:0000256" key="6">
    <source>
        <dbReference type="ARBA" id="ARBA00023235"/>
    </source>
</evidence>
<keyword evidence="7" id="KW-0676">Redox-active center</keyword>
<name>A0A9P5ZI06_PLEER</name>
<evidence type="ECO:0000256" key="2">
    <source>
        <dbReference type="ARBA" id="ARBA00004319"/>
    </source>
</evidence>
<evidence type="ECO:0000256" key="3">
    <source>
        <dbReference type="ARBA" id="ARBA00006347"/>
    </source>
</evidence>
<dbReference type="InterPro" id="IPR017937">
    <property type="entry name" value="Thioredoxin_CS"/>
</dbReference>
<dbReference type="OrthoDB" id="427280at2759"/>
<organism evidence="9 10">
    <name type="scientific">Pleurotus eryngii</name>
    <name type="common">Boletus of the steppes</name>
    <dbReference type="NCBI Taxonomy" id="5323"/>
    <lineage>
        <taxon>Eukaryota</taxon>
        <taxon>Fungi</taxon>
        <taxon>Dikarya</taxon>
        <taxon>Basidiomycota</taxon>
        <taxon>Agaricomycotina</taxon>
        <taxon>Agaricomycetes</taxon>
        <taxon>Agaricomycetidae</taxon>
        <taxon>Agaricales</taxon>
        <taxon>Pleurotineae</taxon>
        <taxon>Pleurotaceae</taxon>
        <taxon>Pleurotus</taxon>
    </lineage>
</organism>
<evidence type="ECO:0000256" key="4">
    <source>
        <dbReference type="ARBA" id="ARBA00012723"/>
    </source>
</evidence>
<dbReference type="EMBL" id="MU154769">
    <property type="protein sequence ID" value="KAF9487535.1"/>
    <property type="molecule type" value="Genomic_DNA"/>
</dbReference>
<keyword evidence="10" id="KW-1185">Reference proteome</keyword>
<accession>A0A9P5ZI06</accession>
<comment type="catalytic activity">
    <reaction evidence="1">
        <text>Catalyzes the rearrangement of -S-S- bonds in proteins.</text>
        <dbReference type="EC" id="5.3.4.1"/>
    </reaction>
</comment>